<dbReference type="EMBL" id="JADHEI010000033">
    <property type="protein sequence ID" value="MBF2735264.1"/>
    <property type="molecule type" value="Genomic_DNA"/>
</dbReference>
<dbReference type="InterPro" id="IPR027417">
    <property type="entry name" value="P-loop_NTPase"/>
</dbReference>
<reference evidence="5" key="1">
    <citation type="submission" date="2020-10" db="EMBL/GenBank/DDBJ databases">
        <title>An improved Amphimedon queenslandica hologenome assembly reveals how three proteobacterial symbionts can extend the metabolic phenotypic of their marine sponge host.</title>
        <authorList>
            <person name="Degnan B."/>
            <person name="Degnan S."/>
            <person name="Xiang X."/>
        </authorList>
    </citation>
    <scope>NUCLEOTIDE SEQUENCE</scope>
    <source>
        <strain evidence="5">AqS2</strain>
    </source>
</reference>
<dbReference type="Gene3D" id="2.40.50.100">
    <property type="match status" value="1"/>
</dbReference>
<dbReference type="PANTHER" id="PTHR42781:SF4">
    <property type="entry name" value="SPERMIDINE_PUTRESCINE IMPORT ATP-BINDING PROTEIN POTA"/>
    <property type="match status" value="1"/>
</dbReference>
<dbReference type="Pfam" id="PF00005">
    <property type="entry name" value="ABC_tran"/>
    <property type="match status" value="1"/>
</dbReference>
<organism evidence="5 6">
    <name type="scientific">Candidatus Amphirhobacter heronislandensis</name>
    <dbReference type="NCBI Taxonomy" id="1732024"/>
    <lineage>
        <taxon>Bacteria</taxon>
        <taxon>Pseudomonadati</taxon>
        <taxon>Pseudomonadota</taxon>
        <taxon>Gammaproteobacteria</taxon>
        <taxon>Candidatus Tethybacterales</taxon>
        <taxon>Candidatus Tethybacteraceae</taxon>
        <taxon>Candidatus Amphirhobacter</taxon>
    </lineage>
</organism>
<dbReference type="PROSITE" id="PS50893">
    <property type="entry name" value="ABC_TRANSPORTER_2"/>
    <property type="match status" value="1"/>
</dbReference>
<keyword evidence="6" id="KW-1185">Reference proteome</keyword>
<dbReference type="GO" id="GO:0005524">
    <property type="term" value="F:ATP binding"/>
    <property type="evidence" value="ECO:0007669"/>
    <property type="project" value="UniProtKB-KW"/>
</dbReference>
<dbReference type="SMART" id="SM00382">
    <property type="entry name" value="AAA"/>
    <property type="match status" value="1"/>
</dbReference>
<dbReference type="Gene3D" id="3.40.50.300">
    <property type="entry name" value="P-loop containing nucleotide triphosphate hydrolases"/>
    <property type="match status" value="1"/>
</dbReference>
<dbReference type="PROSITE" id="PS00211">
    <property type="entry name" value="ABC_TRANSPORTER_1"/>
    <property type="match status" value="1"/>
</dbReference>
<evidence type="ECO:0000256" key="2">
    <source>
        <dbReference type="ARBA" id="ARBA00022741"/>
    </source>
</evidence>
<dbReference type="GO" id="GO:0043190">
    <property type="term" value="C:ATP-binding cassette (ABC) transporter complex"/>
    <property type="evidence" value="ECO:0007669"/>
    <property type="project" value="InterPro"/>
</dbReference>
<dbReference type="GO" id="GO:0015697">
    <property type="term" value="P:quaternary ammonium group transport"/>
    <property type="evidence" value="ECO:0007669"/>
    <property type="project" value="UniProtKB-ARBA"/>
</dbReference>
<dbReference type="SUPFAM" id="SSF52540">
    <property type="entry name" value="P-loop containing nucleoside triphosphate hydrolases"/>
    <property type="match status" value="1"/>
</dbReference>
<keyword evidence="2" id="KW-0547">Nucleotide-binding</keyword>
<sequence>MQLQLASVSHYHGRTPILNGLSLQLEEGETGALIGPSGAGKTTVLNCIAGLEEVSGGEIHIGGTLASAQDFHLPAERRGVGMMFQDSALFPHLSVADNVAFGLRGTAAATRGRVEEILASCAMADYAAARPHELSGGQQQRVALARALAPRPRLLLLDEPFAGTDAALKASLLQEVGDIIKREKSTALLVTHDQAEAFALADRCGVIDAGSICQWDTAYNLYHCPNCAFVASFIGDGVLIDGRLAAADEVATELGPVKAAAPLTTPLLAKGSSVKMLLRPDDIVLTEEGQGIAARVLEKSFRGAEILYKLATGAGTHIYAVLPSRHDLAVGAAIAVAPQVDHVVVFPSIG</sequence>
<dbReference type="AlphaFoldDB" id="A0A930XY26"/>
<dbReference type="FunFam" id="3.40.50.300:FF:000425">
    <property type="entry name" value="Probable ABC transporter, ATP-binding subunit"/>
    <property type="match status" value="1"/>
</dbReference>
<accession>A0A930XY26</accession>
<dbReference type="InterPro" id="IPR017871">
    <property type="entry name" value="ABC_transporter-like_CS"/>
</dbReference>
<gene>
    <name evidence="5" type="ORF">ISN26_04160</name>
</gene>
<dbReference type="GO" id="GO:0016887">
    <property type="term" value="F:ATP hydrolysis activity"/>
    <property type="evidence" value="ECO:0007669"/>
    <property type="project" value="InterPro"/>
</dbReference>
<dbReference type="Pfam" id="PF08402">
    <property type="entry name" value="TOBE_2"/>
    <property type="match status" value="1"/>
</dbReference>
<dbReference type="GO" id="GO:0022857">
    <property type="term" value="F:transmembrane transporter activity"/>
    <property type="evidence" value="ECO:0007669"/>
    <property type="project" value="InterPro"/>
</dbReference>
<dbReference type="InterPro" id="IPR013611">
    <property type="entry name" value="Transp-assoc_OB_typ2"/>
</dbReference>
<dbReference type="InterPro" id="IPR003439">
    <property type="entry name" value="ABC_transporter-like_ATP-bd"/>
</dbReference>
<dbReference type="Proteomes" id="UP000604381">
    <property type="component" value="Unassembled WGS sequence"/>
</dbReference>
<dbReference type="SUPFAM" id="SSF50331">
    <property type="entry name" value="MOP-like"/>
    <property type="match status" value="1"/>
</dbReference>
<dbReference type="InterPro" id="IPR003593">
    <property type="entry name" value="AAA+_ATPase"/>
</dbReference>
<dbReference type="InterPro" id="IPR008995">
    <property type="entry name" value="Mo/tungstate-bd_C_term_dom"/>
</dbReference>
<comment type="caution">
    <text evidence="5">The sequence shown here is derived from an EMBL/GenBank/DDBJ whole genome shotgun (WGS) entry which is preliminary data.</text>
</comment>
<keyword evidence="3 5" id="KW-0067">ATP-binding</keyword>
<evidence type="ECO:0000313" key="5">
    <source>
        <dbReference type="EMBL" id="MBF2735264.1"/>
    </source>
</evidence>
<feature type="domain" description="ABC transporter" evidence="4">
    <location>
        <begin position="3"/>
        <end position="234"/>
    </location>
</feature>
<dbReference type="InterPro" id="IPR050093">
    <property type="entry name" value="ABC_SmlMolc_Importer"/>
</dbReference>
<evidence type="ECO:0000259" key="4">
    <source>
        <dbReference type="PROSITE" id="PS50893"/>
    </source>
</evidence>
<protein>
    <submittedName>
        <fullName evidence="5">ABC transporter ATP-binding protein</fullName>
    </submittedName>
</protein>
<proteinExistence type="predicted"/>
<evidence type="ECO:0000256" key="3">
    <source>
        <dbReference type="ARBA" id="ARBA00022840"/>
    </source>
</evidence>
<keyword evidence="1" id="KW-0813">Transport</keyword>
<dbReference type="PANTHER" id="PTHR42781">
    <property type="entry name" value="SPERMIDINE/PUTRESCINE IMPORT ATP-BINDING PROTEIN POTA"/>
    <property type="match status" value="1"/>
</dbReference>
<evidence type="ECO:0000256" key="1">
    <source>
        <dbReference type="ARBA" id="ARBA00022448"/>
    </source>
</evidence>
<evidence type="ECO:0000313" key="6">
    <source>
        <dbReference type="Proteomes" id="UP000604381"/>
    </source>
</evidence>
<name>A0A930XY26_9GAMM</name>